<keyword evidence="1" id="KW-0464">Manganese</keyword>
<evidence type="ECO:0000313" key="5">
    <source>
        <dbReference type="Proteomes" id="UP000800235"/>
    </source>
</evidence>
<dbReference type="SMART" id="SM00332">
    <property type="entry name" value="PP2Cc"/>
    <property type="match status" value="1"/>
</dbReference>
<feature type="region of interest" description="Disordered" evidence="2">
    <location>
        <begin position="1"/>
        <end position="45"/>
    </location>
</feature>
<reference evidence="4" key="1">
    <citation type="journal article" date="2020" name="Stud. Mycol.">
        <title>101 Dothideomycetes genomes: a test case for predicting lifestyles and emergence of pathogens.</title>
        <authorList>
            <person name="Haridas S."/>
            <person name="Albert R."/>
            <person name="Binder M."/>
            <person name="Bloem J."/>
            <person name="Labutti K."/>
            <person name="Salamov A."/>
            <person name="Andreopoulos B."/>
            <person name="Baker S."/>
            <person name="Barry K."/>
            <person name="Bills G."/>
            <person name="Bluhm B."/>
            <person name="Cannon C."/>
            <person name="Castanera R."/>
            <person name="Culley D."/>
            <person name="Daum C."/>
            <person name="Ezra D."/>
            <person name="Gonzalez J."/>
            <person name="Henrissat B."/>
            <person name="Kuo A."/>
            <person name="Liang C."/>
            <person name="Lipzen A."/>
            <person name="Lutzoni F."/>
            <person name="Magnuson J."/>
            <person name="Mondo S."/>
            <person name="Nolan M."/>
            <person name="Ohm R."/>
            <person name="Pangilinan J."/>
            <person name="Park H.-J."/>
            <person name="Ramirez L."/>
            <person name="Alfaro M."/>
            <person name="Sun H."/>
            <person name="Tritt A."/>
            <person name="Yoshinaga Y."/>
            <person name="Zwiers L.-H."/>
            <person name="Turgeon B."/>
            <person name="Goodwin S."/>
            <person name="Spatafora J."/>
            <person name="Crous P."/>
            <person name="Grigoriev I."/>
        </authorList>
    </citation>
    <scope>NUCLEOTIDE SEQUENCE</scope>
    <source>
        <strain evidence="4">CBS 130266</strain>
    </source>
</reference>
<feature type="domain" description="PPM-type phosphatase" evidence="3">
    <location>
        <begin position="84"/>
        <end position="390"/>
    </location>
</feature>
<keyword evidence="1" id="KW-0904">Protein phosphatase</keyword>
<dbReference type="InterPro" id="IPR039123">
    <property type="entry name" value="PPTC7"/>
</dbReference>
<accession>A0A9P4P4K3</accession>
<comment type="catalytic activity">
    <reaction evidence="1">
        <text>O-phospho-L-seryl-[protein] + H2O = L-seryl-[protein] + phosphate</text>
        <dbReference type="Rhea" id="RHEA:20629"/>
        <dbReference type="Rhea" id="RHEA-COMP:9863"/>
        <dbReference type="Rhea" id="RHEA-COMP:11604"/>
        <dbReference type="ChEBI" id="CHEBI:15377"/>
        <dbReference type="ChEBI" id="CHEBI:29999"/>
        <dbReference type="ChEBI" id="CHEBI:43474"/>
        <dbReference type="ChEBI" id="CHEBI:83421"/>
        <dbReference type="EC" id="3.1.3.16"/>
    </reaction>
</comment>
<keyword evidence="1" id="KW-0460">Magnesium</keyword>
<proteinExistence type="inferred from homology"/>
<dbReference type="Gene3D" id="3.60.40.10">
    <property type="entry name" value="PPM-type phosphatase domain"/>
    <property type="match status" value="1"/>
</dbReference>
<dbReference type="EC" id="3.1.3.16" evidence="1"/>
<protein>
    <recommendedName>
        <fullName evidence="1">Protein phosphatase</fullName>
        <ecNumber evidence="1">3.1.3.16</ecNumber>
    </recommendedName>
</protein>
<dbReference type="InterPro" id="IPR001932">
    <property type="entry name" value="PPM-type_phosphatase-like_dom"/>
</dbReference>
<evidence type="ECO:0000256" key="2">
    <source>
        <dbReference type="SAM" id="MobiDB-lite"/>
    </source>
</evidence>
<dbReference type="SUPFAM" id="SSF81606">
    <property type="entry name" value="PP2C-like"/>
    <property type="match status" value="1"/>
</dbReference>
<comment type="similarity">
    <text evidence="1">Belongs to the PP2C family.</text>
</comment>
<dbReference type="PANTHER" id="PTHR12320:SF1">
    <property type="entry name" value="PROTEIN PHOSPHATASE PTC7 HOMOLOG"/>
    <property type="match status" value="1"/>
</dbReference>
<dbReference type="GO" id="GO:0046872">
    <property type="term" value="F:metal ion binding"/>
    <property type="evidence" value="ECO:0007669"/>
    <property type="project" value="UniProtKB-UniRule"/>
</dbReference>
<keyword evidence="1" id="KW-0378">Hydrolase</keyword>
<organism evidence="4 5">
    <name type="scientific">Tothia fuscella</name>
    <dbReference type="NCBI Taxonomy" id="1048955"/>
    <lineage>
        <taxon>Eukaryota</taxon>
        <taxon>Fungi</taxon>
        <taxon>Dikarya</taxon>
        <taxon>Ascomycota</taxon>
        <taxon>Pezizomycotina</taxon>
        <taxon>Dothideomycetes</taxon>
        <taxon>Pleosporomycetidae</taxon>
        <taxon>Venturiales</taxon>
        <taxon>Cylindrosympodiaceae</taxon>
        <taxon>Tothia</taxon>
    </lineage>
</organism>
<evidence type="ECO:0000256" key="1">
    <source>
        <dbReference type="RuleBase" id="RU366020"/>
    </source>
</evidence>
<dbReference type="EMBL" id="MU007010">
    <property type="protein sequence ID" value="KAF2436421.1"/>
    <property type="molecule type" value="Genomic_DNA"/>
</dbReference>
<dbReference type="GO" id="GO:0004722">
    <property type="term" value="F:protein serine/threonine phosphatase activity"/>
    <property type="evidence" value="ECO:0007669"/>
    <property type="project" value="UniProtKB-EC"/>
</dbReference>
<gene>
    <name evidence="4" type="ORF">EJ08DRAFT_578331</name>
</gene>
<dbReference type="AlphaFoldDB" id="A0A9P4P4K3"/>
<dbReference type="InterPro" id="IPR036457">
    <property type="entry name" value="PPM-type-like_dom_sf"/>
</dbReference>
<dbReference type="PROSITE" id="PS51746">
    <property type="entry name" value="PPM_2"/>
    <property type="match status" value="1"/>
</dbReference>
<feature type="compositionally biased region" description="Low complexity" evidence="2">
    <location>
        <begin position="35"/>
        <end position="45"/>
    </location>
</feature>
<evidence type="ECO:0000259" key="3">
    <source>
        <dbReference type="PROSITE" id="PS51746"/>
    </source>
</evidence>
<comment type="cofactor">
    <cofactor evidence="1">
        <name>Mg(2+)</name>
        <dbReference type="ChEBI" id="CHEBI:18420"/>
    </cofactor>
</comment>
<dbReference type="OrthoDB" id="60843at2759"/>
<dbReference type="PANTHER" id="PTHR12320">
    <property type="entry name" value="PROTEIN PHOSPHATASE 2C"/>
    <property type="match status" value="1"/>
</dbReference>
<keyword evidence="1" id="KW-0479">Metal-binding</keyword>
<sequence length="395" mass="42600">MPSSDAKRRLSSISSHLNPPTPTPSAGASLIRPFSSSSRTSSASPTYTYSISAAYCDKKKSLNPAKNVYTFNPFHRVTKTASEISSKERKLARPNSGQDAFFVSNINGTGSVAFGVVDGVGGWETSGVDPADFAHSLCDYMASAAAWWPEGFKDQTNVVTSKELLDVGYKRVMEDKDVFAGGSTACVATASPEGVLEAANLGDSGYARLSPFRLNYISPPQTHAFNTPYQFSKQSPKMLTQVALFGGAKPYSELPSDAAVKSHYLNHGDVLVFATDGVWDNLSPEDALRIVSRLMVQLNAWIVPEENSTTDVNPDFPTVVKEAVMKIPGKSESIKGLSALLAAAITHEAKEASLNERRDGPFAKEVQRYYPKENWRGGKPDDICTVVAVVIKEGV</sequence>
<evidence type="ECO:0000313" key="4">
    <source>
        <dbReference type="EMBL" id="KAF2436421.1"/>
    </source>
</evidence>
<name>A0A9P4P4K3_9PEZI</name>
<comment type="catalytic activity">
    <reaction evidence="1">
        <text>O-phospho-L-threonyl-[protein] + H2O = L-threonyl-[protein] + phosphate</text>
        <dbReference type="Rhea" id="RHEA:47004"/>
        <dbReference type="Rhea" id="RHEA-COMP:11060"/>
        <dbReference type="Rhea" id="RHEA-COMP:11605"/>
        <dbReference type="ChEBI" id="CHEBI:15377"/>
        <dbReference type="ChEBI" id="CHEBI:30013"/>
        <dbReference type="ChEBI" id="CHEBI:43474"/>
        <dbReference type="ChEBI" id="CHEBI:61977"/>
        <dbReference type="EC" id="3.1.3.16"/>
    </reaction>
</comment>
<comment type="caution">
    <text evidence="4">The sequence shown here is derived from an EMBL/GenBank/DDBJ whole genome shotgun (WGS) entry which is preliminary data.</text>
</comment>
<keyword evidence="5" id="KW-1185">Reference proteome</keyword>
<dbReference type="Proteomes" id="UP000800235">
    <property type="component" value="Unassembled WGS sequence"/>
</dbReference>
<comment type="cofactor">
    <cofactor evidence="1">
        <name>Mn(2+)</name>
        <dbReference type="ChEBI" id="CHEBI:29035"/>
    </cofactor>
</comment>